<sequence>MVFPFECCWTDSNPVKIQTGSVNPYMGELSGRLQQMPRRAAIVNFCPPSKQLRNVGLTPHCGITVFMLTCLYCSGIGTIVNFCPPSKQLRNVGLTPHCGITVFMLTCLYCSGIGTFVSDAREPR</sequence>
<dbReference type="AlphaFoldDB" id="A0A085MAK7"/>
<keyword evidence="1" id="KW-0472">Membrane</keyword>
<name>A0A085MAK7_9BILA</name>
<protein>
    <submittedName>
        <fullName evidence="2">Uncharacterized protein</fullName>
    </submittedName>
</protein>
<evidence type="ECO:0000313" key="3">
    <source>
        <dbReference type="Proteomes" id="UP000030764"/>
    </source>
</evidence>
<keyword evidence="1" id="KW-0812">Transmembrane</keyword>
<keyword evidence="3" id="KW-1185">Reference proteome</keyword>
<feature type="transmembrane region" description="Helical" evidence="1">
    <location>
        <begin position="94"/>
        <end position="117"/>
    </location>
</feature>
<dbReference type="Proteomes" id="UP000030764">
    <property type="component" value="Unassembled WGS sequence"/>
</dbReference>
<gene>
    <name evidence="2" type="ORF">M513_04795</name>
</gene>
<keyword evidence="1" id="KW-1133">Transmembrane helix</keyword>
<accession>A0A085MAK7</accession>
<dbReference type="EMBL" id="KL363209">
    <property type="protein sequence ID" value="KFD54253.1"/>
    <property type="molecule type" value="Genomic_DNA"/>
</dbReference>
<evidence type="ECO:0000313" key="2">
    <source>
        <dbReference type="EMBL" id="KFD54253.1"/>
    </source>
</evidence>
<proteinExistence type="predicted"/>
<evidence type="ECO:0000256" key="1">
    <source>
        <dbReference type="SAM" id="Phobius"/>
    </source>
</evidence>
<feature type="transmembrane region" description="Helical" evidence="1">
    <location>
        <begin position="61"/>
        <end position="82"/>
    </location>
</feature>
<reference evidence="2 3" key="1">
    <citation type="journal article" date="2014" name="Nat. Genet.">
        <title>Genome and transcriptome of the porcine whipworm Trichuris suis.</title>
        <authorList>
            <person name="Jex A.R."/>
            <person name="Nejsum P."/>
            <person name="Schwarz E.M."/>
            <person name="Hu L."/>
            <person name="Young N.D."/>
            <person name="Hall R.S."/>
            <person name="Korhonen P.K."/>
            <person name="Liao S."/>
            <person name="Thamsborg S."/>
            <person name="Xia J."/>
            <person name="Xu P."/>
            <person name="Wang S."/>
            <person name="Scheerlinck J.P."/>
            <person name="Hofmann A."/>
            <person name="Sternberg P.W."/>
            <person name="Wang J."/>
            <person name="Gasser R.B."/>
        </authorList>
    </citation>
    <scope>NUCLEOTIDE SEQUENCE [LARGE SCALE GENOMIC DNA]</scope>
    <source>
        <strain evidence="2">DCEP-RM93M</strain>
    </source>
</reference>
<organism evidence="2 3">
    <name type="scientific">Trichuris suis</name>
    <name type="common">pig whipworm</name>
    <dbReference type="NCBI Taxonomy" id="68888"/>
    <lineage>
        <taxon>Eukaryota</taxon>
        <taxon>Metazoa</taxon>
        <taxon>Ecdysozoa</taxon>
        <taxon>Nematoda</taxon>
        <taxon>Enoplea</taxon>
        <taxon>Dorylaimia</taxon>
        <taxon>Trichinellida</taxon>
        <taxon>Trichuridae</taxon>
        <taxon>Trichuris</taxon>
    </lineage>
</organism>